<dbReference type="EMBL" id="WOWK01000002">
    <property type="protein sequence ID" value="KAF0331896.1"/>
    <property type="molecule type" value="Genomic_DNA"/>
</dbReference>
<protein>
    <recommendedName>
        <fullName evidence="8">D-xylulose reductase</fullName>
        <ecNumber evidence="8">1.1.1.9</ecNumber>
    </recommendedName>
    <alternativeName>
        <fullName evidence="9">Xylitol dehydrogenase A</fullName>
    </alternativeName>
</protein>
<dbReference type="PANTHER" id="PTHR43161:SF9">
    <property type="entry name" value="SORBITOL DEHYDROGENASE"/>
    <property type="match status" value="1"/>
</dbReference>
<comment type="pathway">
    <text evidence="7">Carbohydrate degradation; L-arabinose degradation via L-arabinitol; D-xylulose 5-phosphate from L-arabinose (fungal route): step 4/5.</text>
</comment>
<dbReference type="InterPro" id="IPR036291">
    <property type="entry name" value="NAD(P)-bd_dom_sf"/>
</dbReference>
<comment type="cofactor">
    <cofactor evidence="1 10">
        <name>Zn(2+)</name>
        <dbReference type="ChEBI" id="CHEBI:29105"/>
    </cofactor>
</comment>
<dbReference type="InterPro" id="IPR013149">
    <property type="entry name" value="ADH-like_C"/>
</dbReference>
<evidence type="ECO:0000256" key="9">
    <source>
        <dbReference type="ARBA" id="ARBA00030139"/>
    </source>
</evidence>
<evidence type="ECO:0000313" key="12">
    <source>
        <dbReference type="EMBL" id="KAF0331896.1"/>
    </source>
</evidence>
<dbReference type="GO" id="GO:0006062">
    <property type="term" value="P:sorbitol catabolic process"/>
    <property type="evidence" value="ECO:0007669"/>
    <property type="project" value="TreeGrafter"/>
</dbReference>
<dbReference type="Gene3D" id="3.90.180.10">
    <property type="entry name" value="Medium-chain alcohol dehydrogenases, catalytic domain"/>
    <property type="match status" value="1"/>
</dbReference>
<proteinExistence type="inferred from homology"/>
<evidence type="ECO:0000259" key="11">
    <source>
        <dbReference type="SMART" id="SM00829"/>
    </source>
</evidence>
<dbReference type="PROSITE" id="PS00059">
    <property type="entry name" value="ADH_ZINC"/>
    <property type="match status" value="1"/>
</dbReference>
<evidence type="ECO:0000256" key="10">
    <source>
        <dbReference type="RuleBase" id="RU361277"/>
    </source>
</evidence>
<dbReference type="Gene3D" id="3.40.50.720">
    <property type="entry name" value="NAD(P)-binding Rossmann-like Domain"/>
    <property type="match status" value="1"/>
</dbReference>
<evidence type="ECO:0000256" key="4">
    <source>
        <dbReference type="ARBA" id="ARBA00022833"/>
    </source>
</evidence>
<evidence type="ECO:0000256" key="7">
    <source>
        <dbReference type="ARBA" id="ARBA00025713"/>
    </source>
</evidence>
<dbReference type="InterPro" id="IPR020843">
    <property type="entry name" value="ER"/>
</dbReference>
<dbReference type="InterPro" id="IPR011032">
    <property type="entry name" value="GroES-like_sf"/>
</dbReference>
<evidence type="ECO:0000256" key="8">
    <source>
        <dbReference type="ARBA" id="ARBA00026119"/>
    </source>
</evidence>
<keyword evidence="3 10" id="KW-0479">Metal-binding</keyword>
<dbReference type="Proteomes" id="UP000434172">
    <property type="component" value="Unassembled WGS sequence"/>
</dbReference>
<evidence type="ECO:0000256" key="2">
    <source>
        <dbReference type="ARBA" id="ARBA00008072"/>
    </source>
</evidence>
<dbReference type="SUPFAM" id="SSF50129">
    <property type="entry name" value="GroES-like"/>
    <property type="match status" value="1"/>
</dbReference>
<evidence type="ECO:0000256" key="5">
    <source>
        <dbReference type="ARBA" id="ARBA00023002"/>
    </source>
</evidence>
<keyword evidence="4 10" id="KW-0862">Zinc</keyword>
<dbReference type="Pfam" id="PF08240">
    <property type="entry name" value="ADH_N"/>
    <property type="match status" value="1"/>
</dbReference>
<evidence type="ECO:0000256" key="6">
    <source>
        <dbReference type="ARBA" id="ARBA00024843"/>
    </source>
</evidence>
<dbReference type="EC" id="1.1.1.9" evidence="8"/>
<dbReference type="SUPFAM" id="SSF51735">
    <property type="entry name" value="NAD(P)-binding Rossmann-fold domains"/>
    <property type="match status" value="1"/>
</dbReference>
<gene>
    <name evidence="12" type="ORF">GQ607_001016</name>
</gene>
<comment type="similarity">
    <text evidence="2 10">Belongs to the zinc-containing alcohol dehydrogenase family.</text>
</comment>
<reference evidence="12 13" key="1">
    <citation type="submission" date="2019-12" db="EMBL/GenBank/DDBJ databases">
        <title>A genome sequence resource for the geographically widespread anthracnose pathogen Colletotrichum asianum.</title>
        <authorList>
            <person name="Meng Y."/>
        </authorList>
    </citation>
    <scope>NUCLEOTIDE SEQUENCE [LARGE SCALE GENOMIC DNA]</scope>
    <source>
        <strain evidence="12 13">ICMP 18580</strain>
    </source>
</reference>
<evidence type="ECO:0000256" key="1">
    <source>
        <dbReference type="ARBA" id="ARBA00001947"/>
    </source>
</evidence>
<dbReference type="PANTHER" id="PTHR43161">
    <property type="entry name" value="SORBITOL DEHYDROGENASE"/>
    <property type="match status" value="1"/>
</dbReference>
<name>A0A8H3WTH7_9PEZI</name>
<dbReference type="GO" id="GO:0046526">
    <property type="term" value="F:D-xylulose reductase activity"/>
    <property type="evidence" value="ECO:0007669"/>
    <property type="project" value="UniProtKB-EC"/>
</dbReference>
<keyword evidence="13" id="KW-1185">Reference proteome</keyword>
<feature type="domain" description="Enoyl reductase (ER)" evidence="11">
    <location>
        <begin position="16"/>
        <end position="355"/>
    </location>
</feature>
<evidence type="ECO:0000313" key="13">
    <source>
        <dbReference type="Proteomes" id="UP000434172"/>
    </source>
</evidence>
<dbReference type="Pfam" id="PF00107">
    <property type="entry name" value="ADH_zinc_N"/>
    <property type="match status" value="1"/>
</dbReference>
<dbReference type="AlphaFoldDB" id="A0A8H3WTH7"/>
<dbReference type="GO" id="GO:0003939">
    <property type="term" value="F:L-iditol 2-dehydrogenase (NAD+) activity"/>
    <property type="evidence" value="ECO:0007669"/>
    <property type="project" value="TreeGrafter"/>
</dbReference>
<evidence type="ECO:0000256" key="3">
    <source>
        <dbReference type="ARBA" id="ARBA00022723"/>
    </source>
</evidence>
<organism evidence="12 13">
    <name type="scientific">Colletotrichum asianum</name>
    <dbReference type="NCBI Taxonomy" id="702518"/>
    <lineage>
        <taxon>Eukaryota</taxon>
        <taxon>Fungi</taxon>
        <taxon>Dikarya</taxon>
        <taxon>Ascomycota</taxon>
        <taxon>Pezizomycotina</taxon>
        <taxon>Sordariomycetes</taxon>
        <taxon>Hypocreomycetidae</taxon>
        <taxon>Glomerellales</taxon>
        <taxon>Glomerellaceae</taxon>
        <taxon>Colletotrichum</taxon>
        <taxon>Colletotrichum gloeosporioides species complex</taxon>
    </lineage>
</organism>
<sequence length="359" mass="39201">MADLLPYSNRSVVWAGVRKLEIRQQPIRVPNDDEVLVEVITTSICGSDCHNWDSPNVFRELILGHESAGLIKTIGKNVTDRFVGQCVAIEPGFSCRECEFCGRGKQNICSRLKYYGMDPTDGTLSQYFTCRASNTVPIPEDVSWEEAGSIQPLAIAVQVARRASLNPSQSLAIFGCGPLGLPILAVAKAYGVKKIVMFDIEESRTRFAESYGADVGIVTPRNSDPSQDILSFSQHYAREVIAKYGLGYGFDVAIEASGAKICATMAICMLKAGGTCIQAGLGRPMASLPLFLITANELDVKGTVRYTHGCFEDAISLLSTKKVDLKPLITSTYPLTQANEAFEAQHARRDIKIVIFNQM</sequence>
<comment type="function">
    <text evidence="6">Xylitol dehydrogenase which catalyzes the conversion of xylitol to D-xylulose. Xylose is a major component of hemicelluloses such as xylan. Most fungi utilize D-xylose via three enzymatic reactions, xylose reductase (XR), xylitol dehydrogenase (XDH), and xylulokinase, to form xylulose 5-phosphate, which enters pentose phosphate pathway.</text>
</comment>
<dbReference type="OrthoDB" id="1879366at2759"/>
<dbReference type="GO" id="GO:0008270">
    <property type="term" value="F:zinc ion binding"/>
    <property type="evidence" value="ECO:0007669"/>
    <property type="project" value="InterPro"/>
</dbReference>
<comment type="caution">
    <text evidence="12">The sequence shown here is derived from an EMBL/GenBank/DDBJ whole genome shotgun (WGS) entry which is preliminary data.</text>
</comment>
<keyword evidence="5" id="KW-0560">Oxidoreductase</keyword>
<dbReference type="InterPro" id="IPR013154">
    <property type="entry name" value="ADH-like_N"/>
</dbReference>
<accession>A0A8H3WTH7</accession>
<dbReference type="SMART" id="SM00829">
    <property type="entry name" value="PKS_ER"/>
    <property type="match status" value="1"/>
</dbReference>
<dbReference type="InterPro" id="IPR002328">
    <property type="entry name" value="ADH_Zn_CS"/>
</dbReference>